<dbReference type="EMBL" id="JAERRB010000006">
    <property type="protein sequence ID" value="MBL0743194.1"/>
    <property type="molecule type" value="Genomic_DNA"/>
</dbReference>
<sequence>MVKLVCVSSLLLVLATAAFAQPGMHLVKVDVNLSLADSAQNDVMFASNDSIHFVAEDGSHSVAFGGYSNSYRWESGGLQTRKFKATLKQDEARARATVEVAGGKSFRLLYLSYFFWGPSMRSDSRLLVKYASGDKRMYVCLDFSEAVKKTYATLPHGRTVTVDLPQLAFREGSYIITDLDHPNLLAAPGLDTLAFPFTGRDLRFYAPHLNAVDRGIKGMEKYNCNRKPPESLALSNHLFIVKNNCHTPGSYSLLIERDSLVSDALVIFEDDKKNGTDFVITEFETVNVTRAKEKVKYFYTIDTESGKFILSFPKQAPRTNRSRQKEKPVKGG</sequence>
<reference evidence="2 3" key="1">
    <citation type="submission" date="2021-01" db="EMBL/GenBank/DDBJ databases">
        <title>Chryseolinea sp. Jin1 Genome sequencing and assembly.</title>
        <authorList>
            <person name="Kim I."/>
        </authorList>
    </citation>
    <scope>NUCLEOTIDE SEQUENCE [LARGE SCALE GENOMIC DNA]</scope>
    <source>
        <strain evidence="2 3">Jin1</strain>
    </source>
</reference>
<gene>
    <name evidence="2" type="ORF">JI741_18325</name>
</gene>
<dbReference type="RefSeq" id="WP_202012308.1">
    <property type="nucleotide sequence ID" value="NZ_JAERRB010000006.1"/>
</dbReference>
<organism evidence="2 3">
    <name type="scientific">Chryseolinea lacunae</name>
    <dbReference type="NCBI Taxonomy" id="2801331"/>
    <lineage>
        <taxon>Bacteria</taxon>
        <taxon>Pseudomonadati</taxon>
        <taxon>Bacteroidota</taxon>
        <taxon>Cytophagia</taxon>
        <taxon>Cytophagales</taxon>
        <taxon>Fulvivirgaceae</taxon>
        <taxon>Chryseolinea</taxon>
    </lineage>
</organism>
<evidence type="ECO:0000313" key="2">
    <source>
        <dbReference type="EMBL" id="MBL0743194.1"/>
    </source>
</evidence>
<proteinExistence type="predicted"/>
<comment type="caution">
    <text evidence="2">The sequence shown here is derived from an EMBL/GenBank/DDBJ whole genome shotgun (WGS) entry which is preliminary data.</text>
</comment>
<keyword evidence="1" id="KW-0732">Signal</keyword>
<feature type="chain" id="PRO_5046109620" evidence="1">
    <location>
        <begin position="21"/>
        <end position="332"/>
    </location>
</feature>
<protein>
    <submittedName>
        <fullName evidence="2">Uncharacterized protein</fullName>
    </submittedName>
</protein>
<dbReference type="Proteomes" id="UP000613030">
    <property type="component" value="Unassembled WGS sequence"/>
</dbReference>
<feature type="signal peptide" evidence="1">
    <location>
        <begin position="1"/>
        <end position="20"/>
    </location>
</feature>
<name>A0ABS1KUZ9_9BACT</name>
<accession>A0ABS1KUZ9</accession>
<evidence type="ECO:0000313" key="3">
    <source>
        <dbReference type="Proteomes" id="UP000613030"/>
    </source>
</evidence>
<keyword evidence="3" id="KW-1185">Reference proteome</keyword>
<evidence type="ECO:0000256" key="1">
    <source>
        <dbReference type="SAM" id="SignalP"/>
    </source>
</evidence>